<reference evidence="1 2" key="1">
    <citation type="submission" date="2019-03" db="EMBL/GenBank/DDBJ databases">
        <title>Single cell metagenomics reveals metabolic interactions within the superorganism composed of flagellate Streblomastix strix and complex community of Bacteroidetes bacteria on its surface.</title>
        <authorList>
            <person name="Treitli S.C."/>
            <person name="Kolisko M."/>
            <person name="Husnik F."/>
            <person name="Keeling P."/>
            <person name="Hampl V."/>
        </authorList>
    </citation>
    <scope>NUCLEOTIDE SEQUENCE [LARGE SCALE GENOMIC DNA]</scope>
    <source>
        <strain evidence="1">ST1C</strain>
    </source>
</reference>
<comment type="caution">
    <text evidence="1">The sequence shown here is derived from an EMBL/GenBank/DDBJ whole genome shotgun (WGS) entry which is preliminary data.</text>
</comment>
<accession>A0A5J4VQV1</accession>
<evidence type="ECO:0000313" key="1">
    <source>
        <dbReference type="EMBL" id="KAA6384810.1"/>
    </source>
</evidence>
<evidence type="ECO:0008006" key="3">
    <source>
        <dbReference type="Google" id="ProtNLM"/>
    </source>
</evidence>
<sequence>MADFDFQYCSYDTLPIKAIESHQTAIFSCIEKFEAGHREYTHIYVVLHSRRLQPALKYLKQQISTETVQIKSNISQLFDYCEEKHTHCAQLTSIAESSRFKEIEVIGFDQQQGTVRVSQIESLSDSLEQLTSENSIEAKSQPSPDALLVCEVITQNYVSKTIETEKIFLGQKDNDRIFVNQISFFNVELRNRFSSTTYLYEQQEAYSYAYPHYGAKQKVRINLDENDQENKIRRHSKQQEKVAETVTSDFTLKIIIKPSATIVAPSPTLAGKKSRIVPDFPGFQNIRLRFKYHPGLLGSFCNIHPGSAIFSLVLSSSTSNADMEFDNFLRNIGKIGPSQSTYMPGEMDYIHVIYGDTDSLYLAIGHESWSIKDKKLWDQLQFQLFPSAHDDNYYDKNKILGRNIESEVTTCLALVPNIEHFKKLHGKSPDNIQDIPPDFQIKPLSKLNRPYFSPKLGSWEIDLVFSMDERIIRANQ</sequence>
<dbReference type="AlphaFoldDB" id="A0A5J4VQV1"/>
<dbReference type="GO" id="GO:0003676">
    <property type="term" value="F:nucleic acid binding"/>
    <property type="evidence" value="ECO:0007669"/>
    <property type="project" value="InterPro"/>
</dbReference>
<proteinExistence type="predicted"/>
<dbReference type="Proteomes" id="UP000324800">
    <property type="component" value="Unassembled WGS sequence"/>
</dbReference>
<dbReference type="InterPro" id="IPR017964">
    <property type="entry name" value="DNA-dir_DNA_pol_B_CS"/>
</dbReference>
<evidence type="ECO:0000313" key="2">
    <source>
        <dbReference type="Proteomes" id="UP000324800"/>
    </source>
</evidence>
<gene>
    <name evidence="1" type="ORF">EZS28_019663</name>
</gene>
<dbReference type="GO" id="GO:0000166">
    <property type="term" value="F:nucleotide binding"/>
    <property type="evidence" value="ECO:0007669"/>
    <property type="project" value="InterPro"/>
</dbReference>
<protein>
    <recommendedName>
        <fullName evidence="3">DNA-directed DNA polymerase</fullName>
    </recommendedName>
</protein>
<feature type="non-terminal residue" evidence="1">
    <location>
        <position position="476"/>
    </location>
</feature>
<organism evidence="1 2">
    <name type="scientific">Streblomastix strix</name>
    <dbReference type="NCBI Taxonomy" id="222440"/>
    <lineage>
        <taxon>Eukaryota</taxon>
        <taxon>Metamonada</taxon>
        <taxon>Preaxostyla</taxon>
        <taxon>Oxymonadida</taxon>
        <taxon>Streblomastigidae</taxon>
        <taxon>Streblomastix</taxon>
    </lineage>
</organism>
<name>A0A5J4VQV1_9EUKA</name>
<dbReference type="PROSITE" id="PS00116">
    <property type="entry name" value="DNA_POLYMERASE_B"/>
    <property type="match status" value="1"/>
</dbReference>
<dbReference type="EMBL" id="SNRW01005566">
    <property type="protein sequence ID" value="KAA6384810.1"/>
    <property type="molecule type" value="Genomic_DNA"/>
</dbReference>